<evidence type="ECO:0000313" key="6">
    <source>
        <dbReference type="Proteomes" id="UP000637423"/>
    </source>
</evidence>
<dbReference type="Proteomes" id="UP000637423">
    <property type="component" value="Unassembled WGS sequence"/>
</dbReference>
<reference evidence="5" key="2">
    <citation type="submission" date="2020-09" db="EMBL/GenBank/DDBJ databases">
        <authorList>
            <person name="Sun Q."/>
            <person name="Zhou Y."/>
        </authorList>
    </citation>
    <scope>NUCLEOTIDE SEQUENCE</scope>
    <source>
        <strain evidence="5">CGMCC 1.10998</strain>
    </source>
</reference>
<dbReference type="Gene3D" id="1.10.10.10">
    <property type="entry name" value="Winged helix-like DNA-binding domain superfamily/Winged helix DNA-binding domain"/>
    <property type="match status" value="1"/>
</dbReference>
<dbReference type="PANTHER" id="PTHR33164:SF43">
    <property type="entry name" value="HTH-TYPE TRANSCRIPTIONAL REPRESSOR YETL"/>
    <property type="match status" value="1"/>
</dbReference>
<protein>
    <recommendedName>
        <fullName evidence="4">HTH marR-type domain-containing protein</fullName>
    </recommendedName>
</protein>
<dbReference type="GO" id="GO:0006950">
    <property type="term" value="P:response to stress"/>
    <property type="evidence" value="ECO:0007669"/>
    <property type="project" value="TreeGrafter"/>
</dbReference>
<dbReference type="InterPro" id="IPR036388">
    <property type="entry name" value="WH-like_DNA-bd_sf"/>
</dbReference>
<sequence>MESVYSLRNIVFLTKRLRRHLWSRVEKQAVSGGVTALQWSVLSGIASGEGQGVSDLSQAFDHDPGALSRSVNQMVEKGLLSYTQGQDDRRRVYLQLTAEGHQLFETLKEGVYRATADIRAALSDAEFCQLEALLTKANSAIARAEAPAS</sequence>
<keyword evidence="3" id="KW-0804">Transcription</keyword>
<dbReference type="GO" id="GO:0003700">
    <property type="term" value="F:DNA-binding transcription factor activity"/>
    <property type="evidence" value="ECO:0007669"/>
    <property type="project" value="InterPro"/>
</dbReference>
<evidence type="ECO:0000256" key="2">
    <source>
        <dbReference type="ARBA" id="ARBA00023125"/>
    </source>
</evidence>
<organism evidence="5 6">
    <name type="scientific">Undibacterium terreum</name>
    <dbReference type="NCBI Taxonomy" id="1224302"/>
    <lineage>
        <taxon>Bacteria</taxon>
        <taxon>Pseudomonadati</taxon>
        <taxon>Pseudomonadota</taxon>
        <taxon>Betaproteobacteria</taxon>
        <taxon>Burkholderiales</taxon>
        <taxon>Oxalobacteraceae</taxon>
        <taxon>Undibacterium</taxon>
    </lineage>
</organism>
<dbReference type="PRINTS" id="PR00598">
    <property type="entry name" value="HTHMARR"/>
</dbReference>
<dbReference type="InterPro" id="IPR036390">
    <property type="entry name" value="WH_DNA-bd_sf"/>
</dbReference>
<dbReference type="PROSITE" id="PS01117">
    <property type="entry name" value="HTH_MARR_1"/>
    <property type="match status" value="1"/>
</dbReference>
<evidence type="ECO:0000313" key="5">
    <source>
        <dbReference type="EMBL" id="GGC90208.1"/>
    </source>
</evidence>
<accession>A0A916UVU9</accession>
<dbReference type="InterPro" id="IPR023187">
    <property type="entry name" value="Tscrpt_reg_MarR-type_CS"/>
</dbReference>
<comment type="caution">
    <text evidence="5">The sequence shown here is derived from an EMBL/GenBank/DDBJ whole genome shotgun (WGS) entry which is preliminary data.</text>
</comment>
<evidence type="ECO:0000259" key="4">
    <source>
        <dbReference type="PROSITE" id="PS50995"/>
    </source>
</evidence>
<dbReference type="SMART" id="SM00347">
    <property type="entry name" value="HTH_MARR"/>
    <property type="match status" value="1"/>
</dbReference>
<keyword evidence="6" id="KW-1185">Reference proteome</keyword>
<dbReference type="InterPro" id="IPR000835">
    <property type="entry name" value="HTH_MarR-typ"/>
</dbReference>
<dbReference type="PROSITE" id="PS50995">
    <property type="entry name" value="HTH_MARR_2"/>
    <property type="match status" value="1"/>
</dbReference>
<keyword evidence="1" id="KW-0805">Transcription regulation</keyword>
<keyword evidence="2" id="KW-0238">DNA-binding</keyword>
<gene>
    <name evidence="5" type="ORF">GCM10011396_41750</name>
</gene>
<dbReference type="RefSeq" id="WP_188568079.1">
    <property type="nucleotide sequence ID" value="NZ_BMED01000005.1"/>
</dbReference>
<dbReference type="AlphaFoldDB" id="A0A916UVU9"/>
<dbReference type="Pfam" id="PF12802">
    <property type="entry name" value="MarR_2"/>
    <property type="match status" value="1"/>
</dbReference>
<feature type="domain" description="HTH marR-type" evidence="4">
    <location>
        <begin position="7"/>
        <end position="139"/>
    </location>
</feature>
<dbReference type="PANTHER" id="PTHR33164">
    <property type="entry name" value="TRANSCRIPTIONAL REGULATOR, MARR FAMILY"/>
    <property type="match status" value="1"/>
</dbReference>
<dbReference type="EMBL" id="BMED01000005">
    <property type="protein sequence ID" value="GGC90208.1"/>
    <property type="molecule type" value="Genomic_DNA"/>
</dbReference>
<evidence type="ECO:0000256" key="1">
    <source>
        <dbReference type="ARBA" id="ARBA00023015"/>
    </source>
</evidence>
<proteinExistence type="predicted"/>
<name>A0A916UVU9_9BURK</name>
<dbReference type="SUPFAM" id="SSF46785">
    <property type="entry name" value="Winged helix' DNA-binding domain"/>
    <property type="match status" value="1"/>
</dbReference>
<dbReference type="GO" id="GO:0003677">
    <property type="term" value="F:DNA binding"/>
    <property type="evidence" value="ECO:0007669"/>
    <property type="project" value="UniProtKB-KW"/>
</dbReference>
<evidence type="ECO:0000256" key="3">
    <source>
        <dbReference type="ARBA" id="ARBA00023163"/>
    </source>
</evidence>
<reference evidence="5" key="1">
    <citation type="journal article" date="2014" name="Int. J. Syst. Evol. Microbiol.">
        <title>Complete genome sequence of Corynebacterium casei LMG S-19264T (=DSM 44701T), isolated from a smear-ripened cheese.</title>
        <authorList>
            <consortium name="US DOE Joint Genome Institute (JGI-PGF)"/>
            <person name="Walter F."/>
            <person name="Albersmeier A."/>
            <person name="Kalinowski J."/>
            <person name="Ruckert C."/>
        </authorList>
    </citation>
    <scope>NUCLEOTIDE SEQUENCE</scope>
    <source>
        <strain evidence="5">CGMCC 1.10998</strain>
    </source>
</reference>
<dbReference type="InterPro" id="IPR039422">
    <property type="entry name" value="MarR/SlyA-like"/>
</dbReference>